<evidence type="ECO:0000256" key="8">
    <source>
        <dbReference type="ARBA" id="ARBA00022989"/>
    </source>
</evidence>
<dbReference type="CDD" id="cd00075">
    <property type="entry name" value="HATPase"/>
    <property type="match status" value="1"/>
</dbReference>
<dbReference type="AlphaFoldDB" id="A0A271ISK0"/>
<dbReference type="OrthoDB" id="594725at2"/>
<keyword evidence="10 11" id="KW-0472">Membrane</keyword>
<feature type="transmembrane region" description="Helical" evidence="11">
    <location>
        <begin position="27"/>
        <end position="53"/>
    </location>
</feature>
<comment type="caution">
    <text evidence="14">The sequence shown here is derived from an EMBL/GenBank/DDBJ whole genome shotgun (WGS) entry which is preliminary data.</text>
</comment>
<dbReference type="InterPro" id="IPR050428">
    <property type="entry name" value="TCS_sensor_his_kinase"/>
</dbReference>
<dbReference type="SMART" id="SM00388">
    <property type="entry name" value="HisKA"/>
    <property type="match status" value="1"/>
</dbReference>
<dbReference type="InterPro" id="IPR003661">
    <property type="entry name" value="HisK_dim/P_dom"/>
</dbReference>
<evidence type="ECO:0000256" key="7">
    <source>
        <dbReference type="ARBA" id="ARBA00022777"/>
    </source>
</evidence>
<evidence type="ECO:0000259" key="13">
    <source>
        <dbReference type="PROSITE" id="PS50885"/>
    </source>
</evidence>
<dbReference type="Gene3D" id="6.10.340.10">
    <property type="match status" value="1"/>
</dbReference>
<dbReference type="CDD" id="cd06225">
    <property type="entry name" value="HAMP"/>
    <property type="match status" value="1"/>
</dbReference>
<dbReference type="InterPro" id="IPR005467">
    <property type="entry name" value="His_kinase_dom"/>
</dbReference>
<organism evidence="14 15">
    <name type="scientific">Rubrivirga marina</name>
    <dbReference type="NCBI Taxonomy" id="1196024"/>
    <lineage>
        <taxon>Bacteria</taxon>
        <taxon>Pseudomonadati</taxon>
        <taxon>Rhodothermota</taxon>
        <taxon>Rhodothermia</taxon>
        <taxon>Rhodothermales</taxon>
        <taxon>Rubricoccaceae</taxon>
        <taxon>Rubrivirga</taxon>
    </lineage>
</organism>
<evidence type="ECO:0000256" key="3">
    <source>
        <dbReference type="ARBA" id="ARBA00012438"/>
    </source>
</evidence>
<gene>
    <name evidence="14" type="ORF">BSZ37_21305</name>
</gene>
<dbReference type="PANTHER" id="PTHR45436:SF8">
    <property type="entry name" value="HISTIDINE KINASE"/>
    <property type="match status" value="1"/>
</dbReference>
<dbReference type="PROSITE" id="PS50109">
    <property type="entry name" value="HIS_KIN"/>
    <property type="match status" value="1"/>
</dbReference>
<evidence type="ECO:0000256" key="1">
    <source>
        <dbReference type="ARBA" id="ARBA00000085"/>
    </source>
</evidence>
<comment type="subcellular location">
    <subcellularLocation>
        <location evidence="2">Membrane</location>
    </subcellularLocation>
</comment>
<keyword evidence="4" id="KW-0597">Phosphoprotein</keyword>
<dbReference type="InterPro" id="IPR003660">
    <property type="entry name" value="HAMP_dom"/>
</dbReference>
<sequence>MSSARPDPASPAPVSRWRRSPYGVRLALGYAALFALSAAALLGLAYATLGWVLERQDGAYLRDQLRAVGRVYATDGVEGVRRHAAALHADDRGEEVLVRVFSGDGSERLLVLPDEWERADLGDLRPSQTADERVEITNAREDQELWALTRRLPSGDVVQVGISSDERDDVLEAFPRVFGYVAVPLVLLALLGGWVMANTALRPVRRLVGTLETIAATGDVRQRAPVPEEHGEFADLLGLFNRMLDRIEGLVVRLRDTLDDVAHDLRTPLTALRGTAEVALVRHREPEAYREALGRVVEAAGAAQATLDAVLDVAEAEAGALALDLGPVDLDDLARDVADLFDLVADEKGVALAVEPDGAGAVRVDRPRLRRALANLVDNAVKYTPAGGRVTVSTGRDDGEAWVRVRDTGPGIAPEELPRVWDRLYRSEQTRHERGLGLGLGLARAVAEAHGGRVTAESAVGEGSTFTLVVPTPVASATEPPPGPSNLSDL</sequence>
<evidence type="ECO:0000256" key="4">
    <source>
        <dbReference type="ARBA" id="ARBA00022553"/>
    </source>
</evidence>
<protein>
    <recommendedName>
        <fullName evidence="3">histidine kinase</fullName>
        <ecNumber evidence="3">2.7.13.3</ecNumber>
    </recommendedName>
</protein>
<keyword evidence="15" id="KW-1185">Reference proteome</keyword>
<evidence type="ECO:0000256" key="11">
    <source>
        <dbReference type="SAM" id="Phobius"/>
    </source>
</evidence>
<dbReference type="Gene3D" id="3.30.565.10">
    <property type="entry name" value="Histidine kinase-like ATPase, C-terminal domain"/>
    <property type="match status" value="1"/>
</dbReference>
<dbReference type="EMBL" id="MQWD01000010">
    <property type="protein sequence ID" value="PAP74201.1"/>
    <property type="molecule type" value="Genomic_DNA"/>
</dbReference>
<keyword evidence="6 11" id="KW-0812">Transmembrane</keyword>
<keyword evidence="9" id="KW-0902">Two-component regulatory system</keyword>
<dbReference type="CDD" id="cd00082">
    <property type="entry name" value="HisKA"/>
    <property type="match status" value="1"/>
</dbReference>
<reference evidence="14 15" key="1">
    <citation type="submission" date="2016-11" db="EMBL/GenBank/DDBJ databases">
        <title>Study of marine rhodopsin-containing bacteria.</title>
        <authorList>
            <person name="Yoshizawa S."/>
            <person name="Kumagai Y."/>
            <person name="Kogure K."/>
        </authorList>
    </citation>
    <scope>NUCLEOTIDE SEQUENCE [LARGE SCALE GENOMIC DNA]</scope>
    <source>
        <strain evidence="14 15">SAORIC-28</strain>
    </source>
</reference>
<feature type="transmembrane region" description="Helical" evidence="11">
    <location>
        <begin position="177"/>
        <end position="197"/>
    </location>
</feature>
<proteinExistence type="predicted"/>
<dbReference type="SMART" id="SM00304">
    <property type="entry name" value="HAMP"/>
    <property type="match status" value="1"/>
</dbReference>
<evidence type="ECO:0000256" key="2">
    <source>
        <dbReference type="ARBA" id="ARBA00004370"/>
    </source>
</evidence>
<dbReference type="GO" id="GO:0005886">
    <property type="term" value="C:plasma membrane"/>
    <property type="evidence" value="ECO:0007669"/>
    <property type="project" value="TreeGrafter"/>
</dbReference>
<dbReference type="EC" id="2.7.13.3" evidence="3"/>
<dbReference type="RefSeq" id="WP_095512679.1">
    <property type="nucleotide sequence ID" value="NZ_MQWD01000010.1"/>
</dbReference>
<keyword evidence="7" id="KW-0418">Kinase</keyword>
<dbReference type="PANTHER" id="PTHR45436">
    <property type="entry name" value="SENSOR HISTIDINE KINASE YKOH"/>
    <property type="match status" value="1"/>
</dbReference>
<accession>A0A271ISK0</accession>
<feature type="domain" description="HAMP" evidence="13">
    <location>
        <begin position="198"/>
        <end position="252"/>
    </location>
</feature>
<evidence type="ECO:0000313" key="14">
    <source>
        <dbReference type="EMBL" id="PAP74201.1"/>
    </source>
</evidence>
<keyword evidence="8 11" id="KW-1133">Transmembrane helix</keyword>
<evidence type="ECO:0000256" key="10">
    <source>
        <dbReference type="ARBA" id="ARBA00023136"/>
    </source>
</evidence>
<dbReference type="Pfam" id="PF00672">
    <property type="entry name" value="HAMP"/>
    <property type="match status" value="1"/>
</dbReference>
<dbReference type="SUPFAM" id="SSF47384">
    <property type="entry name" value="Homodimeric domain of signal transducing histidine kinase"/>
    <property type="match status" value="1"/>
</dbReference>
<dbReference type="FunFam" id="3.30.565.10:FF:000006">
    <property type="entry name" value="Sensor histidine kinase WalK"/>
    <property type="match status" value="1"/>
</dbReference>
<dbReference type="PRINTS" id="PR00344">
    <property type="entry name" value="BCTRLSENSOR"/>
</dbReference>
<evidence type="ECO:0000256" key="5">
    <source>
        <dbReference type="ARBA" id="ARBA00022679"/>
    </source>
</evidence>
<comment type="catalytic activity">
    <reaction evidence="1">
        <text>ATP + protein L-histidine = ADP + protein N-phospho-L-histidine.</text>
        <dbReference type="EC" id="2.7.13.3"/>
    </reaction>
</comment>
<evidence type="ECO:0000259" key="12">
    <source>
        <dbReference type="PROSITE" id="PS50109"/>
    </source>
</evidence>
<dbReference type="Pfam" id="PF02518">
    <property type="entry name" value="HATPase_c"/>
    <property type="match status" value="1"/>
</dbReference>
<dbReference type="InterPro" id="IPR003594">
    <property type="entry name" value="HATPase_dom"/>
</dbReference>
<dbReference type="InterPro" id="IPR036890">
    <property type="entry name" value="HATPase_C_sf"/>
</dbReference>
<dbReference type="Proteomes" id="UP000216339">
    <property type="component" value="Unassembled WGS sequence"/>
</dbReference>
<name>A0A271ISK0_9BACT</name>
<feature type="domain" description="Histidine kinase" evidence="12">
    <location>
        <begin position="260"/>
        <end position="474"/>
    </location>
</feature>
<keyword evidence="5" id="KW-0808">Transferase</keyword>
<dbReference type="GO" id="GO:0000155">
    <property type="term" value="F:phosphorelay sensor kinase activity"/>
    <property type="evidence" value="ECO:0007669"/>
    <property type="project" value="InterPro"/>
</dbReference>
<dbReference type="InterPro" id="IPR036097">
    <property type="entry name" value="HisK_dim/P_sf"/>
</dbReference>
<dbReference type="Gene3D" id="1.10.287.130">
    <property type="match status" value="1"/>
</dbReference>
<dbReference type="InterPro" id="IPR004358">
    <property type="entry name" value="Sig_transdc_His_kin-like_C"/>
</dbReference>
<dbReference type="SUPFAM" id="SSF55874">
    <property type="entry name" value="ATPase domain of HSP90 chaperone/DNA topoisomerase II/histidine kinase"/>
    <property type="match status" value="1"/>
</dbReference>
<evidence type="ECO:0000313" key="15">
    <source>
        <dbReference type="Proteomes" id="UP000216339"/>
    </source>
</evidence>
<evidence type="ECO:0000256" key="6">
    <source>
        <dbReference type="ARBA" id="ARBA00022692"/>
    </source>
</evidence>
<dbReference type="PROSITE" id="PS50885">
    <property type="entry name" value="HAMP"/>
    <property type="match status" value="1"/>
</dbReference>
<dbReference type="SMART" id="SM00387">
    <property type="entry name" value="HATPase_c"/>
    <property type="match status" value="1"/>
</dbReference>
<dbReference type="Pfam" id="PF00512">
    <property type="entry name" value="HisKA"/>
    <property type="match status" value="1"/>
</dbReference>
<evidence type="ECO:0000256" key="9">
    <source>
        <dbReference type="ARBA" id="ARBA00023012"/>
    </source>
</evidence>